<dbReference type="InterPro" id="IPR008733">
    <property type="entry name" value="PEX11"/>
</dbReference>
<dbReference type="Proteomes" id="UP000271337">
    <property type="component" value="Unassembled WGS sequence"/>
</dbReference>
<evidence type="ECO:0000313" key="11">
    <source>
        <dbReference type="Proteomes" id="UP000281245"/>
    </source>
</evidence>
<evidence type="ECO:0000256" key="4">
    <source>
        <dbReference type="ARBA" id="ARBA00046271"/>
    </source>
</evidence>
<evidence type="ECO:0008006" key="13">
    <source>
        <dbReference type="Google" id="ProtNLM"/>
    </source>
</evidence>
<dbReference type="EMBL" id="QWIJ01001095">
    <property type="protein sequence ID" value="RMX76542.1"/>
    <property type="molecule type" value="Genomic_DNA"/>
</dbReference>
<dbReference type="EMBL" id="QWIK01000310">
    <property type="protein sequence ID" value="RMY08529.1"/>
    <property type="molecule type" value="Genomic_DNA"/>
</dbReference>
<dbReference type="PANTHER" id="PTHR12652:SF25">
    <property type="entry name" value="MICROBODY (PEROXISOME) PROLIFERATION PROTEIN PEROXIN 11C (EUROFUNG)"/>
    <property type="match status" value="1"/>
</dbReference>
<dbReference type="GO" id="GO:0005778">
    <property type="term" value="C:peroxisomal membrane"/>
    <property type="evidence" value="ECO:0007669"/>
    <property type="project" value="UniProtKB-SubCell"/>
</dbReference>
<keyword evidence="3" id="KW-0576">Peroxisome</keyword>
<dbReference type="Proteomes" id="UP000282582">
    <property type="component" value="Unassembled WGS sequence"/>
</dbReference>
<evidence type="ECO:0000313" key="7">
    <source>
        <dbReference type="EMBL" id="RMY08529.1"/>
    </source>
</evidence>
<evidence type="ECO:0000313" key="10">
    <source>
        <dbReference type="Proteomes" id="UP000276864"/>
    </source>
</evidence>
<evidence type="ECO:0000256" key="1">
    <source>
        <dbReference type="ARBA" id="ARBA00022593"/>
    </source>
</evidence>
<dbReference type="PANTHER" id="PTHR12652">
    <property type="entry name" value="PEROXISOMAL BIOGENESIS FACTOR 11"/>
    <property type="match status" value="1"/>
</dbReference>
<dbReference type="GO" id="GO:0016559">
    <property type="term" value="P:peroxisome fission"/>
    <property type="evidence" value="ECO:0007669"/>
    <property type="project" value="InterPro"/>
</dbReference>
<comment type="caution">
    <text evidence="6">The sequence shown here is derived from an EMBL/GenBank/DDBJ whole genome shotgun (WGS) entry which is preliminary data.</text>
</comment>
<evidence type="ECO:0000313" key="6">
    <source>
        <dbReference type="EMBL" id="RMX99901.1"/>
    </source>
</evidence>
<protein>
    <recommendedName>
        <fullName evidence="13">Peroxin 11C</fullName>
    </recommendedName>
</protein>
<dbReference type="Proteomes" id="UP000281245">
    <property type="component" value="Unassembled WGS sequence"/>
</dbReference>
<evidence type="ECO:0000313" key="9">
    <source>
        <dbReference type="Proteomes" id="UP000271337"/>
    </source>
</evidence>
<evidence type="ECO:0000313" key="12">
    <source>
        <dbReference type="Proteomes" id="UP000282582"/>
    </source>
</evidence>
<sequence>MAGRVANSVRSLLTILKPMGSRTDAFLAHLHRTLSTSAGVESLITTVCFTAIFVHARLRHLLERQYERLAVAMATNASKSMLPGEILMAEIEPPQTRLAELCASLKTLADVMQDYWIFFRLWGLVGIYNSARENYLKPPGDAPLKLLTWAHIATGATFQLLENGAYLASKGILRGEKWTRRESKWAVWSNRFWLVQVLVDGLRLLRVRQLRYKEEFGAKEAGDVDEKGYKIQSEALRRKWQRDAFANAGWLPVTLHWSFEDENNSPVSDTWLGLGGMIPGVIGLLDSWEETSDSRTSVQP</sequence>
<comment type="subcellular location">
    <subcellularLocation>
        <location evidence="4">Peroxisome membrane</location>
    </subcellularLocation>
</comment>
<keyword evidence="2" id="KW-0472">Membrane</keyword>
<evidence type="ECO:0000313" key="8">
    <source>
        <dbReference type="EMBL" id="RMY20110.1"/>
    </source>
</evidence>
<name>A0A3M6YAK5_HORWE</name>
<evidence type="ECO:0000313" key="5">
    <source>
        <dbReference type="EMBL" id="RMX76542.1"/>
    </source>
</evidence>
<dbReference type="EMBL" id="QWIL01000344">
    <property type="protein sequence ID" value="RMY20110.1"/>
    <property type="molecule type" value="Genomic_DNA"/>
</dbReference>
<dbReference type="AlphaFoldDB" id="A0A3M6YAK5"/>
<dbReference type="EMBL" id="QWIM01003539">
    <property type="protein sequence ID" value="RMX99901.1"/>
    <property type="molecule type" value="Genomic_DNA"/>
</dbReference>
<dbReference type="VEuPathDB" id="FungiDB:BTJ68_12558"/>
<evidence type="ECO:0000256" key="2">
    <source>
        <dbReference type="ARBA" id="ARBA00023136"/>
    </source>
</evidence>
<reference evidence="9 10" key="1">
    <citation type="journal article" date="2018" name="BMC Genomics">
        <title>Genomic evidence for intraspecific hybridization in a clonal and extremely halotolerant yeast.</title>
        <authorList>
            <person name="Gostincar C."/>
            <person name="Stajich J.E."/>
            <person name="Zupancic J."/>
            <person name="Zalar P."/>
            <person name="Gunde-Cimerman N."/>
        </authorList>
    </citation>
    <scope>NUCLEOTIDE SEQUENCE [LARGE SCALE GENOMIC DNA]</scope>
    <source>
        <strain evidence="6 10">EXF-6651</strain>
        <strain evidence="7 12">EXF-6654</strain>
        <strain evidence="5 11">EXF-6656</strain>
        <strain evidence="8 9">EXF-6669</strain>
    </source>
</reference>
<dbReference type="Proteomes" id="UP000276864">
    <property type="component" value="Unassembled WGS sequence"/>
</dbReference>
<gene>
    <name evidence="6" type="ORF">D0866_15996</name>
    <name evidence="8" type="ORF">D0867_04236</name>
    <name evidence="7" type="ORF">D0868_04756</name>
    <name evidence="5" type="ORF">D0869_10628</name>
</gene>
<dbReference type="OrthoDB" id="10005898at2759"/>
<keyword evidence="1" id="KW-0962">Peroxisome biogenesis</keyword>
<accession>A0A3M6YAK5</accession>
<organism evidence="6 10">
    <name type="scientific">Hortaea werneckii</name>
    <name type="common">Black yeast</name>
    <name type="synonym">Cladosporium werneckii</name>
    <dbReference type="NCBI Taxonomy" id="91943"/>
    <lineage>
        <taxon>Eukaryota</taxon>
        <taxon>Fungi</taxon>
        <taxon>Dikarya</taxon>
        <taxon>Ascomycota</taxon>
        <taxon>Pezizomycotina</taxon>
        <taxon>Dothideomycetes</taxon>
        <taxon>Dothideomycetidae</taxon>
        <taxon>Mycosphaerellales</taxon>
        <taxon>Teratosphaeriaceae</taxon>
        <taxon>Hortaea</taxon>
    </lineage>
</organism>
<proteinExistence type="predicted"/>
<dbReference type="Pfam" id="PF05648">
    <property type="entry name" value="PEX11"/>
    <property type="match status" value="1"/>
</dbReference>
<evidence type="ECO:0000256" key="3">
    <source>
        <dbReference type="ARBA" id="ARBA00023140"/>
    </source>
</evidence>